<dbReference type="GO" id="GO:0016491">
    <property type="term" value="F:oxidoreductase activity"/>
    <property type="evidence" value="ECO:0007669"/>
    <property type="project" value="UniProtKB-KW"/>
</dbReference>
<dbReference type="AlphaFoldDB" id="A0AAE8N4E9"/>
<evidence type="ECO:0000256" key="2">
    <source>
        <dbReference type="ARBA" id="ARBA00023002"/>
    </source>
</evidence>
<dbReference type="PANTHER" id="PTHR47706:SF1">
    <property type="entry name" value="CIPA-LIKE, PUTATIVE (AFU_ORTHOLOGUE AFUA_1G12460)-RELATED"/>
    <property type="match status" value="1"/>
</dbReference>
<feature type="domain" description="NmrA-like" evidence="3">
    <location>
        <begin position="6"/>
        <end position="224"/>
    </location>
</feature>
<accession>A0AAE8N4E9</accession>
<dbReference type="PANTHER" id="PTHR47706">
    <property type="entry name" value="NMRA-LIKE FAMILY PROTEIN"/>
    <property type="match status" value="1"/>
</dbReference>
<dbReference type="Proteomes" id="UP001187682">
    <property type="component" value="Unassembled WGS sequence"/>
</dbReference>
<gene>
    <name evidence="4" type="ORF">DNG_08880</name>
</gene>
<proteinExistence type="predicted"/>
<evidence type="ECO:0000256" key="1">
    <source>
        <dbReference type="ARBA" id="ARBA00022857"/>
    </source>
</evidence>
<name>A0AAE8N4E9_9PEZI</name>
<reference evidence="4" key="1">
    <citation type="submission" date="2018-03" db="EMBL/GenBank/DDBJ databases">
        <authorList>
            <person name="Guldener U."/>
        </authorList>
    </citation>
    <scope>NUCLEOTIDE SEQUENCE</scope>
</reference>
<dbReference type="InterPro" id="IPR051609">
    <property type="entry name" value="NmrA/Isoflavone_reductase-like"/>
</dbReference>
<comment type="caution">
    <text evidence="4">The sequence shown here is derived from an EMBL/GenBank/DDBJ whole genome shotgun (WGS) entry which is preliminary data.</text>
</comment>
<keyword evidence="5" id="KW-1185">Reference proteome</keyword>
<evidence type="ECO:0000259" key="3">
    <source>
        <dbReference type="Pfam" id="PF05368"/>
    </source>
</evidence>
<protein>
    <submittedName>
        <fullName evidence="4">Related to 2`-hydroxyisoflavone reductase</fullName>
    </submittedName>
</protein>
<dbReference type="EMBL" id="ONZQ02000015">
    <property type="protein sequence ID" value="SPO06191.1"/>
    <property type="molecule type" value="Genomic_DNA"/>
</dbReference>
<dbReference type="InterPro" id="IPR045312">
    <property type="entry name" value="PCBER-like"/>
</dbReference>
<dbReference type="CDD" id="cd05259">
    <property type="entry name" value="PCBER_SDR_a"/>
    <property type="match status" value="1"/>
</dbReference>
<dbReference type="Gene3D" id="3.90.25.10">
    <property type="entry name" value="UDP-galactose 4-epimerase, domain 1"/>
    <property type="match status" value="1"/>
</dbReference>
<organism evidence="4 5">
    <name type="scientific">Cephalotrichum gorgonifer</name>
    <dbReference type="NCBI Taxonomy" id="2041049"/>
    <lineage>
        <taxon>Eukaryota</taxon>
        <taxon>Fungi</taxon>
        <taxon>Dikarya</taxon>
        <taxon>Ascomycota</taxon>
        <taxon>Pezizomycotina</taxon>
        <taxon>Sordariomycetes</taxon>
        <taxon>Hypocreomycetidae</taxon>
        <taxon>Microascales</taxon>
        <taxon>Microascaceae</taxon>
        <taxon>Cephalotrichum</taxon>
    </lineage>
</organism>
<keyword evidence="2" id="KW-0560">Oxidoreductase</keyword>
<dbReference type="Gene3D" id="3.40.50.720">
    <property type="entry name" value="NAD(P)-binding Rossmann-like Domain"/>
    <property type="match status" value="1"/>
</dbReference>
<evidence type="ECO:0000313" key="4">
    <source>
        <dbReference type="EMBL" id="SPO06191.1"/>
    </source>
</evidence>
<dbReference type="SUPFAM" id="SSF51735">
    <property type="entry name" value="NAD(P)-binding Rossmann-fold domains"/>
    <property type="match status" value="1"/>
</dbReference>
<dbReference type="InterPro" id="IPR008030">
    <property type="entry name" value="NmrA-like"/>
</dbReference>
<dbReference type="Pfam" id="PF05368">
    <property type="entry name" value="NmrA"/>
    <property type="match status" value="1"/>
</dbReference>
<dbReference type="InterPro" id="IPR036291">
    <property type="entry name" value="NAD(P)-bd_dom_sf"/>
</dbReference>
<evidence type="ECO:0000313" key="5">
    <source>
        <dbReference type="Proteomes" id="UP001187682"/>
    </source>
</evidence>
<keyword evidence="1" id="KW-0521">NADP</keyword>
<sequence>MTAYPTVALAGATGSLGSVALEELLAAGVPVTVLTRKGANSTESLSPKPNLTIKEVDYNVPEDLTKALEGTEVVISTLGTPGFALQDALVDAAIAAGVKRFIPSEFGCDTANPKTRKLPVYAQKVAIQDKLIEKSKAIPSFSYTLVFNNAFFDWGIRVGFIINAKTHVTTLPDGGNRRFSVTRLSTIGKALVGVLANLDETKNKSVYVHDAAITKNELIAIFKKIDSQEWATTITDTAEIEADAYAELAKENPDIQSAMVGFIARAIYGEGYGGDFTERLWNELLGLPVLTAVEVEEVVRSIVAA</sequence>